<keyword evidence="3" id="KW-1185">Reference proteome</keyword>
<protein>
    <submittedName>
        <fullName evidence="2">Uncharacterized protein</fullName>
    </submittedName>
</protein>
<reference evidence="2" key="1">
    <citation type="journal article" date="2023" name="bioRxiv">
        <title>Improved chromosome-level genome assembly for marigold (Tagetes erecta).</title>
        <authorList>
            <person name="Jiang F."/>
            <person name="Yuan L."/>
            <person name="Wang S."/>
            <person name="Wang H."/>
            <person name="Xu D."/>
            <person name="Wang A."/>
            <person name="Fan W."/>
        </authorList>
    </citation>
    <scope>NUCLEOTIDE SEQUENCE</scope>
    <source>
        <strain evidence="2">WSJ</strain>
        <tissue evidence="2">Leaf</tissue>
    </source>
</reference>
<sequence length="121" mass="13527">MTINEAEMDQVKAGVFILMNSEKNNRKKRRKAFIDEGELSEIRTSSENSPMAEISLVAAVLHKDLPITELLHVVAGPSSFTPSPSSPEIIDLDEEKRKNASRKRGLTDLPKTMMTKRECSL</sequence>
<evidence type="ECO:0000313" key="3">
    <source>
        <dbReference type="Proteomes" id="UP001229421"/>
    </source>
</evidence>
<feature type="region of interest" description="Disordered" evidence="1">
    <location>
        <begin position="77"/>
        <end position="121"/>
    </location>
</feature>
<evidence type="ECO:0000313" key="2">
    <source>
        <dbReference type="EMBL" id="KAK1431717.1"/>
    </source>
</evidence>
<name>A0AAD8P4H1_TARER</name>
<evidence type="ECO:0000256" key="1">
    <source>
        <dbReference type="SAM" id="MobiDB-lite"/>
    </source>
</evidence>
<proteinExistence type="predicted"/>
<dbReference type="EMBL" id="JAUHHV010000002">
    <property type="protein sequence ID" value="KAK1431717.1"/>
    <property type="molecule type" value="Genomic_DNA"/>
</dbReference>
<accession>A0AAD8P4H1</accession>
<dbReference type="Proteomes" id="UP001229421">
    <property type="component" value="Unassembled WGS sequence"/>
</dbReference>
<comment type="caution">
    <text evidence="2">The sequence shown here is derived from an EMBL/GenBank/DDBJ whole genome shotgun (WGS) entry which is preliminary data.</text>
</comment>
<dbReference type="AlphaFoldDB" id="A0AAD8P4H1"/>
<gene>
    <name evidence="2" type="ORF">QVD17_08285</name>
</gene>
<organism evidence="2 3">
    <name type="scientific">Tagetes erecta</name>
    <name type="common">African marigold</name>
    <dbReference type="NCBI Taxonomy" id="13708"/>
    <lineage>
        <taxon>Eukaryota</taxon>
        <taxon>Viridiplantae</taxon>
        <taxon>Streptophyta</taxon>
        <taxon>Embryophyta</taxon>
        <taxon>Tracheophyta</taxon>
        <taxon>Spermatophyta</taxon>
        <taxon>Magnoliopsida</taxon>
        <taxon>eudicotyledons</taxon>
        <taxon>Gunneridae</taxon>
        <taxon>Pentapetalae</taxon>
        <taxon>asterids</taxon>
        <taxon>campanulids</taxon>
        <taxon>Asterales</taxon>
        <taxon>Asteraceae</taxon>
        <taxon>Asteroideae</taxon>
        <taxon>Heliantheae alliance</taxon>
        <taxon>Tageteae</taxon>
        <taxon>Tagetes</taxon>
    </lineage>
</organism>
<feature type="compositionally biased region" description="Low complexity" evidence="1">
    <location>
        <begin position="77"/>
        <end position="87"/>
    </location>
</feature>